<keyword evidence="1" id="KW-1133">Transmembrane helix</keyword>
<gene>
    <name evidence="2" type="ORF">COT59_01390</name>
</gene>
<dbReference type="Proteomes" id="UP000229675">
    <property type="component" value="Unassembled WGS sequence"/>
</dbReference>
<name>A0A2H0WXE1_9BACT</name>
<dbReference type="EMBL" id="PEZD01000032">
    <property type="protein sequence ID" value="PIS17287.1"/>
    <property type="molecule type" value="Genomic_DNA"/>
</dbReference>
<feature type="transmembrane region" description="Helical" evidence="1">
    <location>
        <begin position="64"/>
        <end position="85"/>
    </location>
</feature>
<accession>A0A2H0WXE1</accession>
<evidence type="ECO:0000313" key="2">
    <source>
        <dbReference type="EMBL" id="PIS17287.1"/>
    </source>
</evidence>
<feature type="transmembrane region" description="Helical" evidence="1">
    <location>
        <begin position="33"/>
        <end position="52"/>
    </location>
</feature>
<evidence type="ECO:0000313" key="3">
    <source>
        <dbReference type="Proteomes" id="UP000229675"/>
    </source>
</evidence>
<keyword evidence="1" id="KW-0472">Membrane</keyword>
<feature type="non-terminal residue" evidence="2">
    <location>
        <position position="1"/>
    </location>
</feature>
<organism evidence="2 3">
    <name type="scientific">Candidatus Nealsonbacteria bacterium CG09_land_8_20_14_0_10_42_14</name>
    <dbReference type="NCBI Taxonomy" id="1974707"/>
    <lineage>
        <taxon>Bacteria</taxon>
        <taxon>Candidatus Nealsoniibacteriota</taxon>
    </lineage>
</organism>
<proteinExistence type="predicted"/>
<evidence type="ECO:0000256" key="1">
    <source>
        <dbReference type="SAM" id="Phobius"/>
    </source>
</evidence>
<sequence length="105" mass="11977">LSGIYQFSSFLFFLRKKFGHIRLMEVFDSLRKIIIASLFMAAVTYLVLRATATLVCLNTFGGLFLQAGSAFLFGIFIYFLAVHLLKSSEIKTIKHSIFHQFTKSQ</sequence>
<dbReference type="AlphaFoldDB" id="A0A2H0WXE1"/>
<protein>
    <submittedName>
        <fullName evidence="2">Uncharacterized protein</fullName>
    </submittedName>
</protein>
<comment type="caution">
    <text evidence="2">The sequence shown here is derived from an EMBL/GenBank/DDBJ whole genome shotgun (WGS) entry which is preliminary data.</text>
</comment>
<keyword evidence="1" id="KW-0812">Transmembrane</keyword>
<reference evidence="3" key="1">
    <citation type="submission" date="2017-09" db="EMBL/GenBank/DDBJ databases">
        <title>Depth-based differentiation of microbial function through sediment-hosted aquifers and enrichment of novel symbionts in the deep terrestrial subsurface.</title>
        <authorList>
            <person name="Probst A.J."/>
            <person name="Ladd B."/>
            <person name="Jarett J.K."/>
            <person name="Geller-Mcgrath D.E."/>
            <person name="Sieber C.M.K."/>
            <person name="Emerson J.B."/>
            <person name="Anantharaman K."/>
            <person name="Thomas B.C."/>
            <person name="Malmstrom R."/>
            <person name="Stieglmeier M."/>
            <person name="Klingl A."/>
            <person name="Woyke T."/>
            <person name="Ryan C.M."/>
            <person name="Banfield J.F."/>
        </authorList>
    </citation>
    <scope>NUCLEOTIDE SEQUENCE [LARGE SCALE GENOMIC DNA]</scope>
</reference>